<evidence type="ECO:0000256" key="3">
    <source>
        <dbReference type="ARBA" id="ARBA00022723"/>
    </source>
</evidence>
<dbReference type="SUPFAM" id="SSF57716">
    <property type="entry name" value="Glucocorticoid receptor-like (DNA-binding domain)"/>
    <property type="match status" value="1"/>
</dbReference>
<keyword evidence="4" id="KW-0227">DNA damage</keyword>
<dbReference type="Proteomes" id="UP000662818">
    <property type="component" value="Chromosome"/>
</dbReference>
<dbReference type="InterPro" id="IPR010979">
    <property type="entry name" value="Ribosomal_uS13-like_H2TH"/>
</dbReference>
<organism evidence="16 17">
    <name type="scientific">Nocardioides aromaticivorans</name>
    <dbReference type="NCBI Taxonomy" id="200618"/>
    <lineage>
        <taxon>Bacteria</taxon>
        <taxon>Bacillati</taxon>
        <taxon>Actinomycetota</taxon>
        <taxon>Actinomycetes</taxon>
        <taxon>Propionibacteriales</taxon>
        <taxon>Nocardioidaceae</taxon>
        <taxon>Nocardioides</taxon>
    </lineage>
</organism>
<dbReference type="EC" id="4.2.99.18" evidence="2"/>
<dbReference type="InterPro" id="IPR035937">
    <property type="entry name" value="FPG_N"/>
</dbReference>
<proteinExistence type="inferred from homology"/>
<evidence type="ECO:0000256" key="12">
    <source>
        <dbReference type="ARBA" id="ARBA00023295"/>
    </source>
</evidence>
<evidence type="ECO:0000256" key="6">
    <source>
        <dbReference type="ARBA" id="ARBA00022801"/>
    </source>
</evidence>
<dbReference type="Pfam" id="PF01149">
    <property type="entry name" value="Fapy_DNA_glyco"/>
    <property type="match status" value="1"/>
</dbReference>
<dbReference type="InterPro" id="IPR012319">
    <property type="entry name" value="FPG_cat"/>
</dbReference>
<dbReference type="InterPro" id="IPR015886">
    <property type="entry name" value="H2TH_FPG"/>
</dbReference>
<accession>A0ABX7PLG6</accession>
<evidence type="ECO:0000256" key="10">
    <source>
        <dbReference type="ARBA" id="ARBA00023239"/>
    </source>
</evidence>
<dbReference type="EMBL" id="CP022295">
    <property type="protein sequence ID" value="QSR26826.1"/>
    <property type="molecule type" value="Genomic_DNA"/>
</dbReference>
<feature type="domain" description="Formamidopyrimidine-DNA glycosylase catalytic" evidence="15">
    <location>
        <begin position="2"/>
        <end position="97"/>
    </location>
</feature>
<feature type="domain" description="FPG-type" evidence="14">
    <location>
        <begin position="225"/>
        <end position="263"/>
    </location>
</feature>
<evidence type="ECO:0000256" key="2">
    <source>
        <dbReference type="ARBA" id="ARBA00012720"/>
    </source>
</evidence>
<dbReference type="PROSITE" id="PS51066">
    <property type="entry name" value="ZF_FPG_2"/>
    <property type="match status" value="1"/>
</dbReference>
<evidence type="ECO:0000256" key="5">
    <source>
        <dbReference type="ARBA" id="ARBA00022771"/>
    </source>
</evidence>
<evidence type="ECO:0000259" key="15">
    <source>
        <dbReference type="PROSITE" id="PS51068"/>
    </source>
</evidence>
<evidence type="ECO:0000256" key="9">
    <source>
        <dbReference type="ARBA" id="ARBA00023204"/>
    </source>
</evidence>
<keyword evidence="7" id="KW-0862">Zinc</keyword>
<sequence>MPEGDAVRRTADRLDRALAGQVLTSTDFRVPQLATTDLAGATVERTATHGKHLLTRLTTPAGERLTLHTHLKMEGSWRTAAVGERRPGPAADARVVLETDRVVAVGLRLGLVELLATADEHTVVGHLGPDLLGPWSGDDRAEAVARLVARPDRVLGEALLDQTVVAGIGTIWLAESCFVAGVCPVGPVSAVRDPGRFLDRARQMLQSAMRTGRPLTTGDRRNPVWAYRRHRQPCLRCRTPLEAGTVGEPGRERTTYWCPHCQPRP</sequence>
<keyword evidence="12" id="KW-0326">Glycosidase</keyword>
<keyword evidence="3" id="KW-0479">Metal-binding</keyword>
<dbReference type="InterPro" id="IPR000214">
    <property type="entry name" value="Znf_DNA_glyclase/AP_lyase"/>
</dbReference>
<dbReference type="SMART" id="SM01232">
    <property type="entry name" value="H2TH"/>
    <property type="match status" value="1"/>
</dbReference>
<keyword evidence="9" id="KW-0234">DNA repair</keyword>
<keyword evidence="6" id="KW-0378">Hydrolase</keyword>
<keyword evidence="11" id="KW-0511">Multifunctional enzyme</keyword>
<dbReference type="PANTHER" id="PTHR42697:SF1">
    <property type="entry name" value="ENDONUCLEASE 8"/>
    <property type="match status" value="1"/>
</dbReference>
<evidence type="ECO:0000256" key="11">
    <source>
        <dbReference type="ARBA" id="ARBA00023268"/>
    </source>
</evidence>
<dbReference type="CDD" id="cd08971">
    <property type="entry name" value="AcNei2_N"/>
    <property type="match status" value="1"/>
</dbReference>
<reference evidence="16 17" key="1">
    <citation type="submission" date="2017-06" db="EMBL/GenBank/DDBJ databases">
        <title>Complete Genome Sequence of the Soil Carbazole-Degrading Bacterium Nocardioides aromaticivorans IC177.</title>
        <authorList>
            <person name="Vejarano F."/>
            <person name="Suzuki-Minakuchi C."/>
            <person name="Ohtsubo Y."/>
            <person name="Tsuda M."/>
            <person name="Okada K."/>
            <person name="Nojiri H."/>
        </authorList>
    </citation>
    <scope>NUCLEOTIDE SEQUENCE [LARGE SCALE GENOMIC DNA]</scope>
    <source>
        <strain evidence="16 17">IC177</strain>
    </source>
</reference>
<evidence type="ECO:0000313" key="17">
    <source>
        <dbReference type="Proteomes" id="UP000662818"/>
    </source>
</evidence>
<evidence type="ECO:0000259" key="14">
    <source>
        <dbReference type="PROSITE" id="PS51066"/>
    </source>
</evidence>
<gene>
    <name evidence="16" type="ORF">CFH99_14445</name>
</gene>
<evidence type="ECO:0000256" key="7">
    <source>
        <dbReference type="ARBA" id="ARBA00022833"/>
    </source>
</evidence>
<dbReference type="PANTHER" id="PTHR42697">
    <property type="entry name" value="ENDONUCLEASE 8"/>
    <property type="match status" value="1"/>
</dbReference>
<evidence type="ECO:0000313" key="16">
    <source>
        <dbReference type="EMBL" id="QSR26826.1"/>
    </source>
</evidence>
<dbReference type="PROSITE" id="PS51068">
    <property type="entry name" value="FPG_CAT"/>
    <property type="match status" value="1"/>
</dbReference>
<dbReference type="RefSeq" id="WP_036544857.1">
    <property type="nucleotide sequence ID" value="NZ_CP022295.1"/>
</dbReference>
<evidence type="ECO:0000256" key="4">
    <source>
        <dbReference type="ARBA" id="ARBA00022763"/>
    </source>
</evidence>
<evidence type="ECO:0000256" key="1">
    <source>
        <dbReference type="ARBA" id="ARBA00009409"/>
    </source>
</evidence>
<keyword evidence="8" id="KW-0238">DNA-binding</keyword>
<keyword evidence="5 13" id="KW-0863">Zinc-finger</keyword>
<protein>
    <recommendedName>
        <fullName evidence="2">DNA-(apurinic or apyrimidinic site) lyase</fullName>
        <ecNumber evidence="2">4.2.99.18</ecNumber>
    </recommendedName>
</protein>
<keyword evidence="10" id="KW-0456">Lyase</keyword>
<comment type="similarity">
    <text evidence="1">Belongs to the FPG family.</text>
</comment>
<dbReference type="Gene3D" id="1.10.8.50">
    <property type="match status" value="1"/>
</dbReference>
<dbReference type="Gene3D" id="3.20.190.10">
    <property type="entry name" value="MutM-like, N-terminal"/>
    <property type="match status" value="1"/>
</dbReference>
<keyword evidence="17" id="KW-1185">Reference proteome</keyword>
<evidence type="ECO:0000256" key="8">
    <source>
        <dbReference type="ARBA" id="ARBA00023125"/>
    </source>
</evidence>
<name>A0ABX7PLG6_9ACTN</name>
<dbReference type="SMART" id="SM00898">
    <property type="entry name" value="Fapy_DNA_glyco"/>
    <property type="match status" value="1"/>
</dbReference>
<evidence type="ECO:0000256" key="13">
    <source>
        <dbReference type="PROSITE-ProRule" id="PRU00391"/>
    </source>
</evidence>
<dbReference type="SUPFAM" id="SSF81624">
    <property type="entry name" value="N-terminal domain of MutM-like DNA repair proteins"/>
    <property type="match status" value="1"/>
</dbReference>
<dbReference type="InterPro" id="IPR044090">
    <property type="entry name" value="Nei2_N"/>
</dbReference>
<dbReference type="SUPFAM" id="SSF46946">
    <property type="entry name" value="S13-like H2TH domain"/>
    <property type="match status" value="1"/>
</dbReference>